<evidence type="ECO:0000313" key="4">
    <source>
        <dbReference type="Proteomes" id="UP000571018"/>
    </source>
</evidence>
<dbReference type="Gene3D" id="2.20.28.50">
    <property type="entry name" value="degv family protein"/>
    <property type="match status" value="1"/>
</dbReference>
<dbReference type="GO" id="GO:0008289">
    <property type="term" value="F:lipid binding"/>
    <property type="evidence" value="ECO:0007669"/>
    <property type="project" value="UniProtKB-KW"/>
</dbReference>
<proteinExistence type="predicted"/>
<dbReference type="InterPro" id="IPR050270">
    <property type="entry name" value="DegV_domain_contain"/>
</dbReference>
<protein>
    <submittedName>
        <fullName evidence="3">DegV family protein</fullName>
    </submittedName>
</protein>
<dbReference type="PANTHER" id="PTHR33434">
    <property type="entry name" value="DEGV DOMAIN-CONTAINING PROTEIN DR_1986-RELATED"/>
    <property type="match status" value="1"/>
</dbReference>
<dbReference type="SUPFAM" id="SSF82549">
    <property type="entry name" value="DAK1/DegV-like"/>
    <property type="match status" value="1"/>
</dbReference>
<dbReference type="PROSITE" id="PS51482">
    <property type="entry name" value="DEGV"/>
    <property type="match status" value="1"/>
</dbReference>
<reference evidence="3 4" key="1">
    <citation type="submission" date="2020-06" db="EMBL/GenBank/DDBJ databases">
        <title>Reclassification of Facklamia ignava, Facklamia soureckii and Facklami tabacinasalis as Falseniella iganva gen. nov., comb. nov., Hutsoniella ignava gen. nov., comb. nov., and Ruoffia tabacinasalis gen. nov., comb. nov and description of Ruoffia haltotolerans sp. nov., isolated from hypersaline Inland Sea of Qatar.</title>
        <authorList>
            <person name="Fotedar R."/>
            <person name="Sankaranarayanan K."/>
            <person name="Lawson P."/>
            <person name="Caldwell M."/>
            <person name="Zeyara A."/>
            <person name="Al Malki A."/>
            <person name="Ali M."/>
        </authorList>
    </citation>
    <scope>NUCLEOTIDE SEQUENCE [LARGE SCALE GENOMIC DNA]</scope>
    <source>
        <strain evidence="3 4">INB8</strain>
    </source>
</reference>
<accession>A0A839A4H3</accession>
<dbReference type="AlphaFoldDB" id="A0A839A4H3"/>
<evidence type="ECO:0000256" key="1">
    <source>
        <dbReference type="ARBA" id="ARBA00003238"/>
    </source>
</evidence>
<dbReference type="Gene3D" id="3.40.50.10440">
    <property type="entry name" value="Dihydroxyacetone kinase, domain 1"/>
    <property type="match status" value="1"/>
</dbReference>
<dbReference type="Pfam" id="PF02645">
    <property type="entry name" value="DegV"/>
    <property type="match status" value="1"/>
</dbReference>
<keyword evidence="2" id="KW-0446">Lipid-binding</keyword>
<dbReference type="Proteomes" id="UP000571018">
    <property type="component" value="Unassembled WGS sequence"/>
</dbReference>
<dbReference type="EMBL" id="JACAOA010000006">
    <property type="protein sequence ID" value="MBA5728872.1"/>
    <property type="molecule type" value="Genomic_DNA"/>
</dbReference>
<dbReference type="Gene3D" id="3.30.1180.10">
    <property type="match status" value="1"/>
</dbReference>
<name>A0A839A4H3_9LACT</name>
<organism evidence="3 4">
    <name type="scientific">Ruoffia halotolerans</name>
    <dbReference type="NCBI Taxonomy" id="2748684"/>
    <lineage>
        <taxon>Bacteria</taxon>
        <taxon>Bacillati</taxon>
        <taxon>Bacillota</taxon>
        <taxon>Bacilli</taxon>
        <taxon>Lactobacillales</taxon>
        <taxon>Aerococcaceae</taxon>
        <taxon>Ruoffia</taxon>
    </lineage>
</organism>
<keyword evidence="4" id="KW-1185">Reference proteome</keyword>
<dbReference type="RefSeq" id="WP_218930587.1">
    <property type="nucleotide sequence ID" value="NZ_JACAOA010000006.1"/>
</dbReference>
<sequence length="282" mass="31018">MKKWKIVVDSGSSIREIETTNQNIALEIVPLMINIGNEVFVDSADLDIANFLSELKDTKQKTSSACPSPEVYAQRFEGAENVICFTISSQLSGSYNSASLGKDNTLERNPNANIHIFDSRSAGSEMDLLAKKAFELAETEADFDTVVKELNAYHDNLDIAFLLESVDNLVNNGRVSKILGQMIGLLGIRLIGNRTPEGTIQLAHKSKGQKRALKTLINELKSKGYNGGEIEVSHVLNPDIANAFKEEILKEYPNAKITTRVTSALCSYYAEHNGMIVGFETN</sequence>
<comment type="caution">
    <text evidence="3">The sequence shown here is derived from an EMBL/GenBank/DDBJ whole genome shotgun (WGS) entry which is preliminary data.</text>
</comment>
<dbReference type="InterPro" id="IPR003797">
    <property type="entry name" value="DegV"/>
</dbReference>
<evidence type="ECO:0000313" key="3">
    <source>
        <dbReference type="EMBL" id="MBA5728872.1"/>
    </source>
</evidence>
<comment type="function">
    <text evidence="1">May bind long-chain fatty acids, such as palmitate, and may play a role in lipid transport or fatty acid metabolism.</text>
</comment>
<gene>
    <name evidence="3" type="ORF">HW423_03625</name>
</gene>
<dbReference type="PANTHER" id="PTHR33434:SF2">
    <property type="entry name" value="FATTY ACID-BINDING PROTEIN TM_1468"/>
    <property type="match status" value="1"/>
</dbReference>
<evidence type="ECO:0000256" key="2">
    <source>
        <dbReference type="ARBA" id="ARBA00023121"/>
    </source>
</evidence>
<dbReference type="NCBIfam" id="TIGR00762">
    <property type="entry name" value="DegV"/>
    <property type="match status" value="1"/>
</dbReference>
<dbReference type="InterPro" id="IPR043168">
    <property type="entry name" value="DegV_C"/>
</dbReference>